<evidence type="ECO:0000313" key="5">
    <source>
        <dbReference type="Proteomes" id="UP000551758"/>
    </source>
</evidence>
<dbReference type="GO" id="GO:1990913">
    <property type="term" value="C:sperm head plasma membrane"/>
    <property type="evidence" value="ECO:0007669"/>
    <property type="project" value="TreeGrafter"/>
</dbReference>
<comment type="caution">
    <text evidence="1">Lacks conserved residue(s) required for the propagation of feature annotation.</text>
</comment>
<gene>
    <name evidence="4" type="ORF">HPG69_019315</name>
</gene>
<dbReference type="InterPro" id="IPR001590">
    <property type="entry name" value="Peptidase_M12B"/>
</dbReference>
<feature type="binding site" evidence="1">
    <location>
        <position position="99"/>
    </location>
    <ligand>
        <name>Zn(2+)</name>
        <dbReference type="ChEBI" id="CHEBI:29105"/>
        <note>catalytic</note>
    </ligand>
</feature>
<accession>A0A7J7FNS6</accession>
<keyword evidence="1" id="KW-0479">Metal-binding</keyword>
<dbReference type="PANTHER" id="PTHR11905:SF120">
    <property type="entry name" value="DISINTEGRIN AND METALLOPROTEINASE DOMAIN-CONTAINING PROTEIN 1A"/>
    <property type="match status" value="1"/>
</dbReference>
<dbReference type="Pfam" id="PF01421">
    <property type="entry name" value="Reprolysin"/>
    <property type="match status" value="1"/>
</dbReference>
<evidence type="ECO:0000259" key="3">
    <source>
        <dbReference type="PROSITE" id="PS50215"/>
    </source>
</evidence>
<dbReference type="Gene3D" id="4.10.70.10">
    <property type="entry name" value="Disintegrin domain"/>
    <property type="match status" value="1"/>
</dbReference>
<evidence type="ECO:0000313" key="4">
    <source>
        <dbReference type="EMBL" id="KAF5929294.1"/>
    </source>
</evidence>
<dbReference type="SUPFAM" id="SSF55486">
    <property type="entry name" value="Metalloproteases ('zincins'), catalytic domain"/>
    <property type="match status" value="1"/>
</dbReference>
<dbReference type="AlphaFoldDB" id="A0A7J7FNS6"/>
<dbReference type="GO" id="GO:0004222">
    <property type="term" value="F:metalloendopeptidase activity"/>
    <property type="evidence" value="ECO:0007669"/>
    <property type="project" value="InterPro"/>
</dbReference>
<reference evidence="4 5" key="1">
    <citation type="journal article" date="2020" name="Mol. Biol. Evol.">
        <title>Interspecific Gene Flow and the Evolution of Specialization in Black and White Rhinoceros.</title>
        <authorList>
            <person name="Moodley Y."/>
            <person name="Westbury M.V."/>
            <person name="Russo I.M."/>
            <person name="Gopalakrishnan S."/>
            <person name="Rakotoarivelo A."/>
            <person name="Olsen R.A."/>
            <person name="Prost S."/>
            <person name="Tunstall T."/>
            <person name="Ryder O.A."/>
            <person name="Dalen L."/>
            <person name="Bruford M.W."/>
        </authorList>
    </citation>
    <scope>NUCLEOTIDE SEQUENCE [LARGE SCALE GENOMIC DNA]</scope>
    <source>
        <strain evidence="4">SBR-YM</strain>
        <tissue evidence="4">Skin</tissue>
    </source>
</reference>
<feature type="active site" evidence="1">
    <location>
        <position position="100"/>
    </location>
</feature>
<dbReference type="GO" id="GO:0006508">
    <property type="term" value="P:proteolysis"/>
    <property type="evidence" value="ECO:0007669"/>
    <property type="project" value="InterPro"/>
</dbReference>
<organism evidence="4 5">
    <name type="scientific">Diceros bicornis minor</name>
    <name type="common">South-central black rhinoceros</name>
    <dbReference type="NCBI Taxonomy" id="77932"/>
    <lineage>
        <taxon>Eukaryota</taxon>
        <taxon>Metazoa</taxon>
        <taxon>Chordata</taxon>
        <taxon>Craniata</taxon>
        <taxon>Vertebrata</taxon>
        <taxon>Euteleostomi</taxon>
        <taxon>Mammalia</taxon>
        <taxon>Eutheria</taxon>
        <taxon>Laurasiatheria</taxon>
        <taxon>Perissodactyla</taxon>
        <taxon>Rhinocerotidae</taxon>
        <taxon>Diceros</taxon>
    </lineage>
</organism>
<feature type="domain" description="Disintegrin" evidence="2">
    <location>
        <begin position="151"/>
        <end position="214"/>
    </location>
</feature>
<dbReference type="GO" id="GO:0009897">
    <property type="term" value="C:external side of plasma membrane"/>
    <property type="evidence" value="ECO:0007669"/>
    <property type="project" value="TreeGrafter"/>
</dbReference>
<evidence type="ECO:0000259" key="2">
    <source>
        <dbReference type="PROSITE" id="PS50214"/>
    </source>
</evidence>
<dbReference type="InterPro" id="IPR001762">
    <property type="entry name" value="Disintegrin_dom"/>
</dbReference>
<dbReference type="EMBL" id="JACDTQ010000127">
    <property type="protein sequence ID" value="KAF5929294.1"/>
    <property type="molecule type" value="Genomic_DNA"/>
</dbReference>
<feature type="binding site" evidence="1">
    <location>
        <position position="109"/>
    </location>
    <ligand>
        <name>Zn(2+)</name>
        <dbReference type="ChEBI" id="CHEBI:29105"/>
        <note>catalytic</note>
    </ligand>
</feature>
<sequence length="214" mass="24142">MSILWVNRYMKELNVKVVLTGLEIWTERNLAQISVNLQETLQNFNCWRDGHLLRRVKHDVAHMIVGQSLGKYQGHAFLSGICTAKNTSNTPHFTALVAHELGHNLGMKHHYVACKSHGQNLRTMHEFITLLHKHRGDCLFNKPELQSAFGKPYCRNKIVHKGDECDCGSVLDCQKDQCCLPSCQVKKGSDCAFGSCCKKLKISKGNHSLPPQYG</sequence>
<dbReference type="InterPro" id="IPR024079">
    <property type="entry name" value="MetalloPept_cat_dom_sf"/>
</dbReference>
<proteinExistence type="predicted"/>
<name>A0A7J7FNS6_DICBM</name>
<dbReference type="Proteomes" id="UP000551758">
    <property type="component" value="Unassembled WGS sequence"/>
</dbReference>
<dbReference type="SUPFAM" id="SSF57552">
    <property type="entry name" value="Blood coagulation inhibitor (disintegrin)"/>
    <property type="match status" value="1"/>
</dbReference>
<feature type="domain" description="Peptidase M12B" evidence="3">
    <location>
        <begin position="1"/>
        <end position="141"/>
    </location>
</feature>
<feature type="binding site" evidence="1">
    <location>
        <position position="103"/>
    </location>
    <ligand>
        <name>Zn(2+)</name>
        <dbReference type="ChEBI" id="CHEBI:29105"/>
        <note>catalytic</note>
    </ligand>
</feature>
<dbReference type="GO" id="GO:0008584">
    <property type="term" value="P:male gonad development"/>
    <property type="evidence" value="ECO:0007669"/>
    <property type="project" value="TreeGrafter"/>
</dbReference>
<dbReference type="InterPro" id="IPR036436">
    <property type="entry name" value="Disintegrin_dom_sf"/>
</dbReference>
<dbReference type="Gene3D" id="3.40.390.10">
    <property type="entry name" value="Collagenase (Catalytic Domain)"/>
    <property type="match status" value="1"/>
</dbReference>
<dbReference type="PROSITE" id="PS50214">
    <property type="entry name" value="DISINTEGRIN_2"/>
    <property type="match status" value="1"/>
</dbReference>
<dbReference type="PROSITE" id="PS50215">
    <property type="entry name" value="ADAM_MEPRO"/>
    <property type="match status" value="1"/>
</dbReference>
<dbReference type="GO" id="GO:0007339">
    <property type="term" value="P:binding of sperm to zona pellucida"/>
    <property type="evidence" value="ECO:0007669"/>
    <property type="project" value="TreeGrafter"/>
</dbReference>
<protein>
    <submittedName>
        <fullName evidence="4">Uncharacterized protein</fullName>
    </submittedName>
</protein>
<dbReference type="SMART" id="SM00050">
    <property type="entry name" value="DISIN"/>
    <property type="match status" value="1"/>
</dbReference>
<keyword evidence="5" id="KW-1185">Reference proteome</keyword>
<evidence type="ECO:0000256" key="1">
    <source>
        <dbReference type="PROSITE-ProRule" id="PRU00276"/>
    </source>
</evidence>
<comment type="caution">
    <text evidence="4">The sequence shown here is derived from an EMBL/GenBank/DDBJ whole genome shotgun (WGS) entry which is preliminary data.</text>
</comment>
<dbReference type="PANTHER" id="PTHR11905">
    <property type="entry name" value="ADAM A DISINTEGRIN AND METALLOPROTEASE DOMAIN"/>
    <property type="match status" value="1"/>
</dbReference>
<dbReference type="GO" id="GO:0046872">
    <property type="term" value="F:metal ion binding"/>
    <property type="evidence" value="ECO:0007669"/>
    <property type="project" value="UniProtKB-KW"/>
</dbReference>
<keyword evidence="1" id="KW-0862">Zinc</keyword>